<organism evidence="2 3">
    <name type="scientific">Ectobacillus funiculus</name>
    <dbReference type="NCBI Taxonomy" id="137993"/>
    <lineage>
        <taxon>Bacteria</taxon>
        <taxon>Bacillati</taxon>
        <taxon>Bacillota</taxon>
        <taxon>Bacilli</taxon>
        <taxon>Bacillales</taxon>
        <taxon>Bacillaceae</taxon>
        <taxon>Ectobacillus</taxon>
    </lineage>
</organism>
<feature type="transmembrane region" description="Helical" evidence="1">
    <location>
        <begin position="20"/>
        <end position="41"/>
    </location>
</feature>
<evidence type="ECO:0000313" key="2">
    <source>
        <dbReference type="EMBL" id="MFB9760045.1"/>
    </source>
</evidence>
<accession>A0ABV5WHI3</accession>
<dbReference type="EMBL" id="JBHMAF010000108">
    <property type="protein sequence ID" value="MFB9760045.1"/>
    <property type="molecule type" value="Genomic_DNA"/>
</dbReference>
<dbReference type="Proteomes" id="UP001589609">
    <property type="component" value="Unassembled WGS sequence"/>
</dbReference>
<name>A0ABV5WHI3_9BACI</name>
<evidence type="ECO:0000313" key="3">
    <source>
        <dbReference type="Proteomes" id="UP001589609"/>
    </source>
</evidence>
<comment type="caution">
    <text evidence="2">The sequence shown here is derived from an EMBL/GenBank/DDBJ whole genome shotgun (WGS) entry which is preliminary data.</text>
</comment>
<keyword evidence="3" id="KW-1185">Reference proteome</keyword>
<reference evidence="2 3" key="1">
    <citation type="submission" date="2024-09" db="EMBL/GenBank/DDBJ databases">
        <authorList>
            <person name="Sun Q."/>
            <person name="Mori K."/>
        </authorList>
    </citation>
    <scope>NUCLEOTIDE SEQUENCE [LARGE SCALE GENOMIC DNA]</scope>
    <source>
        <strain evidence="2 3">JCM 11201</strain>
    </source>
</reference>
<protein>
    <submittedName>
        <fullName evidence="2">YtrH family sporulation protein</fullName>
    </submittedName>
</protein>
<gene>
    <name evidence="2" type="ORF">ACFFMS_16890</name>
</gene>
<sequence>MLISCKGVVALEVKQTFLSLLITSYFIAFGVMLGGSLLGGLGSFLAGEPPLTMIKRFSDSLRIWALVAAIGGTFDTFYSFERGIFQGETRDIIKQVLLILFAMGGMQTGLTIIKWLTQEHV</sequence>
<proteinExistence type="predicted"/>
<feature type="transmembrane region" description="Helical" evidence="1">
    <location>
        <begin position="61"/>
        <end position="80"/>
    </location>
</feature>
<evidence type="ECO:0000256" key="1">
    <source>
        <dbReference type="SAM" id="Phobius"/>
    </source>
</evidence>
<feature type="transmembrane region" description="Helical" evidence="1">
    <location>
        <begin position="92"/>
        <end position="116"/>
    </location>
</feature>
<dbReference type="InterPro" id="IPR025689">
    <property type="entry name" value="Spore_YtrH"/>
</dbReference>
<keyword evidence="1" id="KW-0812">Transmembrane</keyword>
<keyword evidence="1" id="KW-0472">Membrane</keyword>
<keyword evidence="1" id="KW-1133">Transmembrane helix</keyword>
<dbReference type="RefSeq" id="WP_342044733.1">
    <property type="nucleotide sequence ID" value="NZ_JAPCYI010000001.1"/>
</dbReference>
<dbReference type="Pfam" id="PF14034">
    <property type="entry name" value="Spore_YtrH"/>
    <property type="match status" value="1"/>
</dbReference>